<reference evidence="4" key="2">
    <citation type="submission" date="2023-03" db="EMBL/GenBank/DDBJ databases">
        <authorList>
            <person name="Inwood S.N."/>
            <person name="Skelly J.G."/>
            <person name="Guhlin J."/>
            <person name="Harrop T.W.R."/>
            <person name="Goldson S.G."/>
            <person name="Dearden P.K."/>
        </authorList>
    </citation>
    <scope>NUCLEOTIDE SEQUENCE</scope>
    <source>
        <strain evidence="4">Irish</strain>
        <tissue evidence="4">Whole body</tissue>
    </source>
</reference>
<dbReference type="GO" id="GO:0008270">
    <property type="term" value="F:zinc ion binding"/>
    <property type="evidence" value="ECO:0007669"/>
    <property type="project" value="UniProtKB-KW"/>
</dbReference>
<comment type="caution">
    <text evidence="4">The sequence shown here is derived from an EMBL/GenBank/DDBJ whole genome shotgun (WGS) entry which is preliminary data.</text>
</comment>
<dbReference type="InterPro" id="IPR013087">
    <property type="entry name" value="Znf_C2H2_type"/>
</dbReference>
<dbReference type="EMBL" id="JAQQBS010001422">
    <property type="protein sequence ID" value="KAK0165339.1"/>
    <property type="molecule type" value="Genomic_DNA"/>
</dbReference>
<dbReference type="PROSITE" id="PS50157">
    <property type="entry name" value="ZINC_FINGER_C2H2_2"/>
    <property type="match status" value="1"/>
</dbReference>
<feature type="region of interest" description="Disordered" evidence="2">
    <location>
        <begin position="365"/>
        <end position="398"/>
    </location>
</feature>
<dbReference type="Proteomes" id="UP001168990">
    <property type="component" value="Unassembled WGS sequence"/>
</dbReference>
<dbReference type="InterPro" id="IPR052797">
    <property type="entry name" value="RegFact_GeneExpr_CellDeath"/>
</dbReference>
<dbReference type="SUPFAM" id="SSF57667">
    <property type="entry name" value="beta-beta-alpha zinc fingers"/>
    <property type="match status" value="1"/>
</dbReference>
<keyword evidence="1" id="KW-0863">Zinc-finger</keyword>
<dbReference type="AlphaFoldDB" id="A0AA39KL07"/>
<name>A0AA39KL07_9HYME</name>
<proteinExistence type="predicted"/>
<feature type="domain" description="C2H2-type" evidence="3">
    <location>
        <begin position="18"/>
        <end position="46"/>
    </location>
</feature>
<sequence>MEKCYKVDDVAPRKKFTYRCELCERNFNVLRNFTYHNKKMHSTENTLEKSTAKLNCVLCQFNATKAELLVHFETEHNVQIKTETFEFNSIEKFIDWKNKLEISTQAKFVKQRGNFSTNDNRTIIKYVCHRSGNYISKGKNLRRLKTQGSNKINGFCPACIKVEIKNNKYQVNLINQHVGHQHDLGHLPLTFEEREQLASQIALKIPFNEILDQVRDSKQGLQLERIHFLRKRDLYNIEKSFNLQSIVIRHQDDAISVEADDSLFNNINLGSEEEDGILTDLECNFRMQEKEPEESKLTNEKNKIITNLLPNITKVVENISCIEQIDEFKKLCAPIAPSLSAIANRHKELKEPVCSDNLFDSHNSKILPERGKLHPTRKKRKNKSAGLVPTIQKKKEVS</sequence>
<evidence type="ECO:0000256" key="2">
    <source>
        <dbReference type="SAM" id="MobiDB-lite"/>
    </source>
</evidence>
<dbReference type="PANTHER" id="PTHR33936">
    <property type="entry name" value="PROTEIN CBG17840"/>
    <property type="match status" value="1"/>
</dbReference>
<evidence type="ECO:0000256" key="1">
    <source>
        <dbReference type="PROSITE-ProRule" id="PRU00042"/>
    </source>
</evidence>
<evidence type="ECO:0000313" key="5">
    <source>
        <dbReference type="Proteomes" id="UP001168990"/>
    </source>
</evidence>
<evidence type="ECO:0000313" key="4">
    <source>
        <dbReference type="EMBL" id="KAK0165339.1"/>
    </source>
</evidence>
<keyword evidence="1" id="KW-0862">Zinc</keyword>
<protein>
    <recommendedName>
        <fullName evidence="3">C2H2-type domain-containing protein</fullName>
    </recommendedName>
</protein>
<organism evidence="4 5">
    <name type="scientific">Microctonus aethiopoides</name>
    <dbReference type="NCBI Taxonomy" id="144406"/>
    <lineage>
        <taxon>Eukaryota</taxon>
        <taxon>Metazoa</taxon>
        <taxon>Ecdysozoa</taxon>
        <taxon>Arthropoda</taxon>
        <taxon>Hexapoda</taxon>
        <taxon>Insecta</taxon>
        <taxon>Pterygota</taxon>
        <taxon>Neoptera</taxon>
        <taxon>Endopterygota</taxon>
        <taxon>Hymenoptera</taxon>
        <taxon>Apocrita</taxon>
        <taxon>Ichneumonoidea</taxon>
        <taxon>Braconidae</taxon>
        <taxon>Euphorinae</taxon>
        <taxon>Microctonus</taxon>
    </lineage>
</organism>
<dbReference type="PROSITE" id="PS00028">
    <property type="entry name" value="ZINC_FINGER_C2H2_1"/>
    <property type="match status" value="1"/>
</dbReference>
<reference evidence="4" key="1">
    <citation type="journal article" date="2023" name="bioRxiv">
        <title>Scaffold-level genome assemblies of two parasitoid biocontrol wasps reveal the parthenogenesis mechanism and an associated novel virus.</title>
        <authorList>
            <person name="Inwood S."/>
            <person name="Skelly J."/>
            <person name="Guhlin J."/>
            <person name="Harrop T."/>
            <person name="Goldson S."/>
            <person name="Dearden P."/>
        </authorList>
    </citation>
    <scope>NUCLEOTIDE SEQUENCE</scope>
    <source>
        <strain evidence="4">Irish</strain>
        <tissue evidence="4">Whole body</tissue>
    </source>
</reference>
<dbReference type="PANTHER" id="PTHR33936:SF24">
    <property type="entry name" value="C2H2-TYPE DOMAIN-CONTAINING PROTEIN"/>
    <property type="match status" value="1"/>
</dbReference>
<evidence type="ECO:0000259" key="3">
    <source>
        <dbReference type="PROSITE" id="PS50157"/>
    </source>
</evidence>
<dbReference type="InterPro" id="IPR036236">
    <property type="entry name" value="Znf_C2H2_sf"/>
</dbReference>
<gene>
    <name evidence="4" type="ORF">PV328_003858</name>
</gene>
<accession>A0AA39KL07</accession>
<feature type="compositionally biased region" description="Basic residues" evidence="2">
    <location>
        <begin position="373"/>
        <end position="383"/>
    </location>
</feature>
<keyword evidence="1" id="KW-0479">Metal-binding</keyword>
<keyword evidence="5" id="KW-1185">Reference proteome</keyword>